<gene>
    <name evidence="2" type="ORF">OKIOD_LOCUS3</name>
</gene>
<accession>A0ABN7RJA9</accession>
<feature type="region of interest" description="Disordered" evidence="1">
    <location>
        <begin position="86"/>
        <end position="116"/>
    </location>
</feature>
<evidence type="ECO:0000256" key="1">
    <source>
        <dbReference type="SAM" id="MobiDB-lite"/>
    </source>
</evidence>
<organism evidence="2 3">
    <name type="scientific">Oikopleura dioica</name>
    <name type="common">Tunicate</name>
    <dbReference type="NCBI Taxonomy" id="34765"/>
    <lineage>
        <taxon>Eukaryota</taxon>
        <taxon>Metazoa</taxon>
        <taxon>Chordata</taxon>
        <taxon>Tunicata</taxon>
        <taxon>Appendicularia</taxon>
        <taxon>Copelata</taxon>
        <taxon>Oikopleuridae</taxon>
        <taxon>Oikopleura</taxon>
    </lineage>
</organism>
<evidence type="ECO:0000313" key="2">
    <source>
        <dbReference type="EMBL" id="CAG5076376.1"/>
    </source>
</evidence>
<keyword evidence="3" id="KW-1185">Reference proteome</keyword>
<sequence>MVGLEGVGKWVDRLKDRWIEGYLEGKVNLSQFQYRHSCDSKRVTMNPQSLDNSLLSPTSSFSPSVTDSPRRDASIAMLNALLPSEVTHSEPQNQRAGANFRRFCPNPYGSSEVSYV</sequence>
<name>A0ABN7RJA9_OIKDI</name>
<feature type="compositionally biased region" description="Polar residues" evidence="1">
    <location>
        <begin position="43"/>
        <end position="52"/>
    </location>
</feature>
<reference evidence="2 3" key="1">
    <citation type="submission" date="2021-04" db="EMBL/GenBank/DDBJ databases">
        <authorList>
            <person name="Bliznina A."/>
        </authorList>
    </citation>
    <scope>NUCLEOTIDE SEQUENCE [LARGE SCALE GENOMIC DNA]</scope>
</reference>
<protein>
    <submittedName>
        <fullName evidence="2">Oidioi.mRNA.OKI2018_I69.PAR.g8445.t1.cds</fullName>
    </submittedName>
</protein>
<dbReference type="EMBL" id="OU015568">
    <property type="protein sequence ID" value="CAG5076376.1"/>
    <property type="molecule type" value="Genomic_DNA"/>
</dbReference>
<dbReference type="Proteomes" id="UP001158576">
    <property type="component" value="Chromosome PAR"/>
</dbReference>
<feature type="compositionally biased region" description="Low complexity" evidence="1">
    <location>
        <begin position="53"/>
        <end position="67"/>
    </location>
</feature>
<proteinExistence type="predicted"/>
<evidence type="ECO:0000313" key="3">
    <source>
        <dbReference type="Proteomes" id="UP001158576"/>
    </source>
</evidence>
<feature type="region of interest" description="Disordered" evidence="1">
    <location>
        <begin position="43"/>
        <end position="70"/>
    </location>
</feature>